<reference evidence="1" key="1">
    <citation type="submission" date="2021-05" db="EMBL/GenBank/DDBJ databases">
        <authorList>
            <person name="Alioto T."/>
            <person name="Alioto T."/>
            <person name="Gomez Garrido J."/>
        </authorList>
    </citation>
    <scope>NUCLEOTIDE SEQUENCE</scope>
</reference>
<name>A0A8D8S976_9HEMI</name>
<proteinExistence type="predicted"/>
<dbReference type="EMBL" id="HBUF01202048">
    <property type="protein sequence ID" value="CAG6662232.1"/>
    <property type="molecule type" value="Transcribed_RNA"/>
</dbReference>
<dbReference type="EMBL" id="HBUF01351045">
    <property type="protein sequence ID" value="CAG6713829.1"/>
    <property type="molecule type" value="Transcribed_RNA"/>
</dbReference>
<dbReference type="EMBL" id="HBUF01351044">
    <property type="protein sequence ID" value="CAG6713826.1"/>
    <property type="molecule type" value="Transcribed_RNA"/>
</dbReference>
<evidence type="ECO:0000313" key="1">
    <source>
        <dbReference type="EMBL" id="CAG6662232.1"/>
    </source>
</evidence>
<sequence>MRPITVTVRLSWKRLGNIQPRRCNLTPRTTMQYPPFPYWGPQMSPRPPCPPPWTLSRPKAQRPRQREVAVEMTAKAKGRLIIKTCWARSKSDSNKRWCPSFPDTGCECCRRLAKAPSGRCT</sequence>
<dbReference type="EMBL" id="HBUF01576850">
    <property type="protein sequence ID" value="CAG6768593.1"/>
    <property type="molecule type" value="Transcribed_RNA"/>
</dbReference>
<protein>
    <submittedName>
        <fullName evidence="1">Uncharacterized protein</fullName>
    </submittedName>
</protein>
<dbReference type="EMBL" id="HBUF01058026">
    <property type="protein sequence ID" value="CAG6624740.1"/>
    <property type="molecule type" value="Transcribed_RNA"/>
</dbReference>
<accession>A0A8D8S976</accession>
<dbReference type="EMBL" id="HBUF01058027">
    <property type="protein sequence ID" value="CAG6624742.1"/>
    <property type="molecule type" value="Transcribed_RNA"/>
</dbReference>
<dbReference type="EMBL" id="HBUF01351046">
    <property type="protein sequence ID" value="CAG6713832.1"/>
    <property type="molecule type" value="Transcribed_RNA"/>
</dbReference>
<dbReference type="AlphaFoldDB" id="A0A8D8S976"/>
<dbReference type="EMBL" id="HBUF01576849">
    <property type="protein sequence ID" value="CAG6768591.1"/>
    <property type="molecule type" value="Transcribed_RNA"/>
</dbReference>
<organism evidence="1">
    <name type="scientific">Cacopsylla melanoneura</name>
    <dbReference type="NCBI Taxonomy" id="428564"/>
    <lineage>
        <taxon>Eukaryota</taxon>
        <taxon>Metazoa</taxon>
        <taxon>Ecdysozoa</taxon>
        <taxon>Arthropoda</taxon>
        <taxon>Hexapoda</taxon>
        <taxon>Insecta</taxon>
        <taxon>Pterygota</taxon>
        <taxon>Neoptera</taxon>
        <taxon>Paraneoptera</taxon>
        <taxon>Hemiptera</taxon>
        <taxon>Sternorrhyncha</taxon>
        <taxon>Psylloidea</taxon>
        <taxon>Psyllidae</taxon>
        <taxon>Psyllinae</taxon>
        <taxon>Cacopsylla</taxon>
    </lineage>
</organism>
<dbReference type="EMBL" id="HBUF01202049">
    <property type="protein sequence ID" value="CAG6662234.1"/>
    <property type="molecule type" value="Transcribed_RNA"/>
</dbReference>